<keyword evidence="2" id="KW-0698">rRNA processing</keyword>
<gene>
    <name evidence="4" type="ORF">ACHAWO_003514</name>
</gene>
<evidence type="ECO:0000256" key="1">
    <source>
        <dbReference type="ARBA" id="ARBA00006524"/>
    </source>
</evidence>
<evidence type="ECO:0008006" key="6">
    <source>
        <dbReference type="Google" id="ProtNLM"/>
    </source>
</evidence>
<evidence type="ECO:0000313" key="5">
    <source>
        <dbReference type="Proteomes" id="UP001530400"/>
    </source>
</evidence>
<feature type="compositionally biased region" description="Acidic residues" evidence="3">
    <location>
        <begin position="145"/>
        <end position="164"/>
    </location>
</feature>
<accession>A0ABD3MNR6</accession>
<dbReference type="InterPro" id="IPR019398">
    <property type="entry name" value="Pre-rRNA_process_TSR2"/>
</dbReference>
<protein>
    <recommendedName>
        <fullName evidence="6">Pre-rRNA-processing protein TSR2</fullName>
    </recommendedName>
</protein>
<evidence type="ECO:0000313" key="4">
    <source>
        <dbReference type="EMBL" id="KAL3765650.1"/>
    </source>
</evidence>
<dbReference type="Pfam" id="PF10273">
    <property type="entry name" value="WGG"/>
    <property type="match status" value="1"/>
</dbReference>
<proteinExistence type="inferred from homology"/>
<feature type="compositionally biased region" description="Polar residues" evidence="3">
    <location>
        <begin position="132"/>
        <end position="141"/>
    </location>
</feature>
<feature type="compositionally biased region" description="Polar residues" evidence="3">
    <location>
        <begin position="167"/>
        <end position="182"/>
    </location>
</feature>
<comment type="similarity">
    <text evidence="1">Belongs to the TSR2 family.</text>
</comment>
<sequence>MSAANQPPTTSANPYLEFQAGVTATLRSWSALSTAVQHEWGGSESASKAEDLRSNIFTFFDGSSSNPKMPQEELEDNLLAYMEEEFGVVLEDNSEREIAGLICRMYQQCGRGDVTLVREVMEKVMKGQDQLNQHGLKSVIQSGDADMDESSSDEEEGDDDEMATEEQSNIPAVNTAPQNNPASLEEYVSANLFGGPPKPKKDLPPPRQLGEAEPEKPQPELDDDGFAPVMRKGKGRR</sequence>
<evidence type="ECO:0000256" key="2">
    <source>
        <dbReference type="ARBA" id="ARBA00022552"/>
    </source>
</evidence>
<reference evidence="4 5" key="1">
    <citation type="submission" date="2024-10" db="EMBL/GenBank/DDBJ databases">
        <title>Updated reference genomes for cyclostephanoid diatoms.</title>
        <authorList>
            <person name="Roberts W.R."/>
            <person name="Alverson A.J."/>
        </authorList>
    </citation>
    <scope>NUCLEOTIDE SEQUENCE [LARGE SCALE GENOMIC DNA]</scope>
    <source>
        <strain evidence="4 5">AJA010-31</strain>
    </source>
</reference>
<dbReference type="EMBL" id="JALLPJ020001398">
    <property type="protein sequence ID" value="KAL3765650.1"/>
    <property type="molecule type" value="Genomic_DNA"/>
</dbReference>
<name>A0ABD3MNR6_9STRA</name>
<organism evidence="4 5">
    <name type="scientific">Cyclotella atomus</name>
    <dbReference type="NCBI Taxonomy" id="382360"/>
    <lineage>
        <taxon>Eukaryota</taxon>
        <taxon>Sar</taxon>
        <taxon>Stramenopiles</taxon>
        <taxon>Ochrophyta</taxon>
        <taxon>Bacillariophyta</taxon>
        <taxon>Coscinodiscophyceae</taxon>
        <taxon>Thalassiosirophycidae</taxon>
        <taxon>Stephanodiscales</taxon>
        <taxon>Stephanodiscaceae</taxon>
        <taxon>Cyclotella</taxon>
    </lineage>
</organism>
<dbReference type="Proteomes" id="UP001530400">
    <property type="component" value="Unassembled WGS sequence"/>
</dbReference>
<dbReference type="PANTHER" id="PTHR21250">
    <property type="entry name" value="PRE-RRNA-PROCESSING PROTEIN TSR2 HOMOLOG"/>
    <property type="match status" value="1"/>
</dbReference>
<dbReference type="GO" id="GO:0006364">
    <property type="term" value="P:rRNA processing"/>
    <property type="evidence" value="ECO:0007669"/>
    <property type="project" value="UniProtKB-KW"/>
</dbReference>
<evidence type="ECO:0000256" key="3">
    <source>
        <dbReference type="SAM" id="MobiDB-lite"/>
    </source>
</evidence>
<keyword evidence="5" id="KW-1185">Reference proteome</keyword>
<dbReference type="AlphaFoldDB" id="A0ABD3MNR6"/>
<comment type="caution">
    <text evidence="4">The sequence shown here is derived from an EMBL/GenBank/DDBJ whole genome shotgun (WGS) entry which is preliminary data.</text>
</comment>
<feature type="region of interest" description="Disordered" evidence="3">
    <location>
        <begin position="132"/>
        <end position="237"/>
    </location>
</feature>